<feature type="domain" description="Thioredoxin" evidence="5">
    <location>
        <begin position="656"/>
        <end position="715"/>
    </location>
</feature>
<dbReference type="InterPro" id="IPR044534">
    <property type="entry name" value="TTL1-4"/>
</dbReference>
<evidence type="ECO:0000256" key="2">
    <source>
        <dbReference type="ARBA" id="ARBA00022803"/>
    </source>
</evidence>
<dbReference type="InterPro" id="IPR036249">
    <property type="entry name" value="Thioredoxin-like_sf"/>
</dbReference>
<accession>A0A6P6T860</accession>
<keyword evidence="2 3" id="KW-0802">TPR repeat</keyword>
<dbReference type="InterPro" id="IPR019734">
    <property type="entry name" value="TPR_rpt"/>
</dbReference>
<dbReference type="SMART" id="SM00028">
    <property type="entry name" value="TPR"/>
    <property type="match status" value="7"/>
</dbReference>
<reference evidence="6" key="1">
    <citation type="journal article" date="2025" name="Foods">
        <title>Unveiling the Microbial Signatures of Arabica Coffee Cherries: Insights into Ripeness Specific Diversity, Functional Traits, and Implications for Quality and Safety.</title>
        <authorList>
            <consortium name="RefSeq"/>
            <person name="Tenea G.N."/>
            <person name="Cifuentes V."/>
            <person name="Reyes P."/>
            <person name="Cevallos-Vallejos M."/>
        </authorList>
    </citation>
    <scope>NUCLEOTIDE SEQUENCE [LARGE SCALE GENOMIC DNA]</scope>
</reference>
<dbReference type="Pfam" id="PF07719">
    <property type="entry name" value="TPR_2"/>
    <property type="match status" value="1"/>
</dbReference>
<dbReference type="PANTHER" id="PTHR46050">
    <property type="entry name" value="TPR REPEAT-CONTAINING THIOREDOXIN"/>
    <property type="match status" value="1"/>
</dbReference>
<feature type="repeat" description="TPR" evidence="3">
    <location>
        <begin position="242"/>
        <end position="275"/>
    </location>
</feature>
<evidence type="ECO:0000256" key="4">
    <source>
        <dbReference type="SAM" id="MobiDB-lite"/>
    </source>
</evidence>
<dbReference type="Pfam" id="PF00085">
    <property type="entry name" value="Thioredoxin"/>
    <property type="match status" value="1"/>
</dbReference>
<dbReference type="GO" id="GO:0005737">
    <property type="term" value="C:cytoplasm"/>
    <property type="evidence" value="ECO:0007669"/>
    <property type="project" value="TreeGrafter"/>
</dbReference>
<evidence type="ECO:0000256" key="1">
    <source>
        <dbReference type="ARBA" id="ARBA00022737"/>
    </source>
</evidence>
<dbReference type="CDD" id="cd02947">
    <property type="entry name" value="TRX_family"/>
    <property type="match status" value="1"/>
</dbReference>
<dbReference type="Gene3D" id="1.25.40.10">
    <property type="entry name" value="Tetratricopeptide repeat domain"/>
    <property type="match status" value="1"/>
</dbReference>
<dbReference type="AlphaFoldDB" id="A0A6P6T860"/>
<name>A0A6P6T860_COFAR</name>
<feature type="compositionally biased region" description="Basic and acidic residues" evidence="4">
    <location>
        <begin position="69"/>
        <end position="84"/>
    </location>
</feature>
<dbReference type="SUPFAM" id="SSF48452">
    <property type="entry name" value="TPR-like"/>
    <property type="match status" value="2"/>
</dbReference>
<sequence>MGDVSPEQKKSGCGLLNAVFGRRSWPRRTTSTGSLPGPNSNPNHFPRIPSTPNSKRRRGGSDEASFLEEEAKPTAEKQVDRVIERPAPNHGKTPPGNAHQYRQAPPAYNQKQNQGRRDATPSQGAGRKIPQGAVGLSGELDSMIADHQRSSGASTLVRASSSNVMLFGNLGNLRQGGGGNSNLNTSNVVDHLPRATREESSVPNGKYPTSVMGNVVKKQNDQESSTEKPTSLCRAISTRMDPEQLKILGNEDYKNGRFAEALALYDAAISIDPNKASYRSNKSAALTALGRLLEAVFECREAIRIEPSYQRAHNRLATLYVRLGEAEKAMYHYKHAGAEADPDVLTRVKKLQVHLNKCTEAKMQRDWNTLLRETGLAVAAGADSAPQIFALKSEALLKLQRHQEADEIMKNGPKFEDDECTKFFGPIGNATLLVIRAQVDMVAGRFDDAVAAAQLAARLDANNKEASMLVRRTRAVATARSNGNDLFKLGKYSEACVAYGEGLNHDPYNAVLLCNRAACRTKLGQHEKALEDCNAALHVRPSYSKARLRRSDCFAKLKKWEACIQDCEALLRDSPEDEEVGQMLKEAQAQLRKQRGGGQDVKTINHNGGIGNDARSSSDIIVVSSNERFRDYVTSPGVSVVLFCNKPGDKPTIHYMEQLQKRYPSVNFLKVEVEDQPSLAKSEGVNALPAFKIYKSGSKTREISGNNHDLLESTIRLYIS</sequence>
<feature type="compositionally biased region" description="Basic and acidic residues" evidence="4">
    <location>
        <begin position="1"/>
        <end position="10"/>
    </location>
</feature>
<dbReference type="OrthoDB" id="2335338at2759"/>
<organism evidence="6 7">
    <name type="scientific">Coffea arabica</name>
    <name type="common">Arabian coffee</name>
    <dbReference type="NCBI Taxonomy" id="13443"/>
    <lineage>
        <taxon>Eukaryota</taxon>
        <taxon>Viridiplantae</taxon>
        <taxon>Streptophyta</taxon>
        <taxon>Embryophyta</taxon>
        <taxon>Tracheophyta</taxon>
        <taxon>Spermatophyta</taxon>
        <taxon>Magnoliopsida</taxon>
        <taxon>eudicotyledons</taxon>
        <taxon>Gunneridae</taxon>
        <taxon>Pentapetalae</taxon>
        <taxon>asterids</taxon>
        <taxon>lamiids</taxon>
        <taxon>Gentianales</taxon>
        <taxon>Rubiaceae</taxon>
        <taxon>Ixoroideae</taxon>
        <taxon>Gardenieae complex</taxon>
        <taxon>Bertiereae - Coffeeae clade</taxon>
        <taxon>Coffeeae</taxon>
        <taxon>Coffea</taxon>
    </lineage>
</organism>
<dbReference type="Proteomes" id="UP001652660">
    <property type="component" value="Chromosome 7c"/>
</dbReference>
<evidence type="ECO:0000313" key="7">
    <source>
        <dbReference type="RefSeq" id="XP_027074350.1"/>
    </source>
</evidence>
<evidence type="ECO:0000313" key="6">
    <source>
        <dbReference type="Proteomes" id="UP001652660"/>
    </source>
</evidence>
<dbReference type="InterPro" id="IPR013105">
    <property type="entry name" value="TPR_2"/>
</dbReference>
<dbReference type="RefSeq" id="XP_027074350.1">
    <property type="nucleotide sequence ID" value="XM_027218549.2"/>
</dbReference>
<dbReference type="InterPro" id="IPR011990">
    <property type="entry name" value="TPR-like_helical_dom_sf"/>
</dbReference>
<dbReference type="Pfam" id="PF00515">
    <property type="entry name" value="TPR_1"/>
    <property type="match status" value="1"/>
</dbReference>
<reference evidence="7" key="2">
    <citation type="submission" date="2025-08" db="UniProtKB">
        <authorList>
            <consortium name="RefSeq"/>
        </authorList>
    </citation>
    <scope>IDENTIFICATION</scope>
    <source>
        <tissue evidence="7">Leaves</tissue>
    </source>
</reference>
<dbReference type="GeneID" id="113698660"/>
<dbReference type="PROSITE" id="PS50005">
    <property type="entry name" value="TPR"/>
    <property type="match status" value="1"/>
</dbReference>
<dbReference type="InterPro" id="IPR013766">
    <property type="entry name" value="Thioredoxin_domain"/>
</dbReference>
<dbReference type="PANTHER" id="PTHR46050:SF7">
    <property type="entry name" value="TETRATRICOPEPTIDE REPEAT (TPR)-LIKE SUPERFAMILY PROTEIN"/>
    <property type="match status" value="1"/>
</dbReference>
<evidence type="ECO:0000256" key="3">
    <source>
        <dbReference type="PROSITE-ProRule" id="PRU00339"/>
    </source>
</evidence>
<dbReference type="SUPFAM" id="SSF52833">
    <property type="entry name" value="Thioredoxin-like"/>
    <property type="match status" value="1"/>
</dbReference>
<proteinExistence type="predicted"/>
<dbReference type="GO" id="GO:0006950">
    <property type="term" value="P:response to stress"/>
    <property type="evidence" value="ECO:0007669"/>
    <property type="project" value="UniProtKB-ARBA"/>
</dbReference>
<evidence type="ECO:0000259" key="5">
    <source>
        <dbReference type="Pfam" id="PF00085"/>
    </source>
</evidence>
<dbReference type="Gene3D" id="3.40.30.10">
    <property type="entry name" value="Glutaredoxin"/>
    <property type="match status" value="1"/>
</dbReference>
<keyword evidence="6" id="KW-1185">Reference proteome</keyword>
<gene>
    <name evidence="7" type="primary">LOC113698660</name>
</gene>
<feature type="compositionally biased region" description="Polar residues" evidence="4">
    <location>
        <begin position="27"/>
        <end position="43"/>
    </location>
</feature>
<keyword evidence="1" id="KW-0677">Repeat</keyword>
<feature type="region of interest" description="Disordered" evidence="4">
    <location>
        <begin position="1"/>
        <end position="133"/>
    </location>
</feature>
<protein>
    <submittedName>
        <fullName evidence="7">Inactive TPR repeat-containing thioredoxin TTL3-like</fullName>
    </submittedName>
</protein>